<dbReference type="OrthoDB" id="5382296at2"/>
<evidence type="ECO:0000256" key="2">
    <source>
        <dbReference type="SAM" id="Phobius"/>
    </source>
</evidence>
<evidence type="ECO:0008006" key="5">
    <source>
        <dbReference type="Google" id="ProtNLM"/>
    </source>
</evidence>
<dbReference type="HOGENOM" id="CLU_972622_0_0_7"/>
<feature type="transmembrane region" description="Helical" evidence="2">
    <location>
        <begin position="187"/>
        <end position="208"/>
    </location>
</feature>
<proteinExistence type="predicted"/>
<sequence length="274" mass="28728">MSDSHLWGRLLAVVVCAAVVLPPRAHGAEGDVQREITEAVRLYEDLEYELALERLKRASSLPHGASEEVSISLLRGIIQADMGRWDAARQDFQAALEHQLDVQLPLSVSPKVSREFEAQRAKLRESLAAAPKDSPGSTVKLSGATRPGLIPASNTDGASEPWAPGAMDRDLAKTSEGIRIAGRRVPMASWVLLGVGVAASGTGTVFGLSSRSQLSDARSAANDADLKAHHSRATDSARTANLFFGAATAAVVGAVATWFFTGTPESPATAGGAP</sequence>
<dbReference type="STRING" id="1278073.MYSTI_00108"/>
<feature type="transmembrane region" description="Helical" evidence="2">
    <location>
        <begin position="240"/>
        <end position="260"/>
    </location>
</feature>
<keyword evidence="2" id="KW-0812">Transmembrane</keyword>
<feature type="region of interest" description="Disordered" evidence="1">
    <location>
        <begin position="126"/>
        <end position="167"/>
    </location>
</feature>
<dbReference type="AlphaFoldDB" id="L7U1K9"/>
<protein>
    <recommendedName>
        <fullName evidence="5">Tetratricopeptide repeat protein</fullName>
    </recommendedName>
</protein>
<evidence type="ECO:0000313" key="3">
    <source>
        <dbReference type="EMBL" id="AGC41467.1"/>
    </source>
</evidence>
<keyword evidence="2" id="KW-1133">Transmembrane helix</keyword>
<organism evidence="3 4">
    <name type="scientific">Myxococcus stipitatus (strain DSM 14675 / JCM 12634 / Mx s8)</name>
    <dbReference type="NCBI Taxonomy" id="1278073"/>
    <lineage>
        <taxon>Bacteria</taxon>
        <taxon>Pseudomonadati</taxon>
        <taxon>Myxococcota</taxon>
        <taxon>Myxococcia</taxon>
        <taxon>Myxococcales</taxon>
        <taxon>Cystobacterineae</taxon>
        <taxon>Myxococcaceae</taxon>
        <taxon>Myxococcus</taxon>
    </lineage>
</organism>
<reference evidence="3 4" key="1">
    <citation type="journal article" date="2013" name="Genome Announc.">
        <title>Complete genome sequence of Myxococcus stipitatus strain DSM 14675, a fruiting myxobacterium.</title>
        <authorList>
            <person name="Huntley S."/>
            <person name="Kneip S."/>
            <person name="Treuner-Lange A."/>
            <person name="Sogaard-Andersen L."/>
        </authorList>
    </citation>
    <scope>NUCLEOTIDE SEQUENCE [LARGE SCALE GENOMIC DNA]</scope>
    <source>
        <strain evidence="4">DSM 14675 / JCM 12634 / Mx s8</strain>
    </source>
</reference>
<dbReference type="InterPro" id="IPR011990">
    <property type="entry name" value="TPR-like_helical_dom_sf"/>
</dbReference>
<name>L7U1K9_MYXSD</name>
<dbReference type="Proteomes" id="UP000011131">
    <property type="component" value="Chromosome"/>
</dbReference>
<dbReference type="SUPFAM" id="SSF48452">
    <property type="entry name" value="TPR-like"/>
    <property type="match status" value="1"/>
</dbReference>
<dbReference type="eggNOG" id="COG0457">
    <property type="taxonomic scope" value="Bacteria"/>
</dbReference>
<evidence type="ECO:0000313" key="4">
    <source>
        <dbReference type="Proteomes" id="UP000011131"/>
    </source>
</evidence>
<gene>
    <name evidence="3" type="ordered locus">MYSTI_00108</name>
</gene>
<keyword evidence="2" id="KW-0472">Membrane</keyword>
<keyword evidence="4" id="KW-1185">Reference proteome</keyword>
<dbReference type="KEGG" id="msd:MYSTI_00108"/>
<dbReference type="PATRIC" id="fig|1278073.3.peg.114"/>
<accession>L7U1K9</accession>
<evidence type="ECO:0000256" key="1">
    <source>
        <dbReference type="SAM" id="MobiDB-lite"/>
    </source>
</evidence>
<dbReference type="EMBL" id="CP004025">
    <property type="protein sequence ID" value="AGC41467.1"/>
    <property type="molecule type" value="Genomic_DNA"/>
</dbReference>